<dbReference type="EMBL" id="BAMD01000030">
    <property type="protein sequence ID" value="GAF03754.1"/>
    <property type="molecule type" value="Genomic_DNA"/>
</dbReference>
<dbReference type="Proteomes" id="UP000019402">
    <property type="component" value="Unassembled WGS sequence"/>
</dbReference>
<evidence type="ECO:0000259" key="2">
    <source>
        <dbReference type="PROSITE" id="PS51898"/>
    </source>
</evidence>
<feature type="domain" description="Tyr recombinase" evidence="2">
    <location>
        <begin position="1"/>
        <end position="156"/>
    </location>
</feature>
<dbReference type="Pfam" id="PF00589">
    <property type="entry name" value="Phage_integrase"/>
    <property type="match status" value="1"/>
</dbReference>
<proteinExistence type="predicted"/>
<dbReference type="GO" id="GO:0015074">
    <property type="term" value="P:DNA integration"/>
    <property type="evidence" value="ECO:0007669"/>
    <property type="project" value="InterPro"/>
</dbReference>
<protein>
    <submittedName>
        <fullName evidence="3">Site-specific tyrosine recombinase XerC</fullName>
    </submittedName>
</protein>
<accession>W7YMX6</accession>
<dbReference type="Gene3D" id="1.10.443.10">
    <property type="entry name" value="Intergrase catalytic core"/>
    <property type="match status" value="1"/>
</dbReference>
<keyword evidence="4" id="KW-1185">Reference proteome</keyword>
<dbReference type="SUPFAM" id="SSF56349">
    <property type="entry name" value="DNA breaking-rejoining enzymes"/>
    <property type="match status" value="1"/>
</dbReference>
<dbReference type="RefSeq" id="WP_052343418.1">
    <property type="nucleotide sequence ID" value="NZ_BAMD01000030.1"/>
</dbReference>
<evidence type="ECO:0000313" key="4">
    <source>
        <dbReference type="Proteomes" id="UP000019402"/>
    </source>
</evidence>
<dbReference type="InterPro" id="IPR011010">
    <property type="entry name" value="DNA_brk_join_enz"/>
</dbReference>
<evidence type="ECO:0000313" key="3">
    <source>
        <dbReference type="EMBL" id="GAF03754.1"/>
    </source>
</evidence>
<dbReference type="GO" id="GO:0003677">
    <property type="term" value="F:DNA binding"/>
    <property type="evidence" value="ECO:0007669"/>
    <property type="project" value="InterPro"/>
</dbReference>
<dbReference type="STRING" id="869213.GCA_000517085_04747"/>
<dbReference type="GO" id="GO:0006310">
    <property type="term" value="P:DNA recombination"/>
    <property type="evidence" value="ECO:0007669"/>
    <property type="project" value="UniProtKB-KW"/>
</dbReference>
<sequence>MDLKQKVFVLRDSKNGKERLLPFTKSLCDVLLQYRTHRDCLNPNRSEPYFFITARGKKCNSGQIYKVFRLVLKESGIPFKGNHYGPDVHQLRHTFAVRSLLQMVRNGMDMYSSLPILSTYLGHQSIEATNNYVRLTAEIYPELIHNVEDMLVNVFPCLKNECDYEND</sequence>
<name>W7YMX6_9BACT</name>
<dbReference type="InterPro" id="IPR013762">
    <property type="entry name" value="Integrase-like_cat_sf"/>
</dbReference>
<evidence type="ECO:0000256" key="1">
    <source>
        <dbReference type="ARBA" id="ARBA00023172"/>
    </source>
</evidence>
<comment type="caution">
    <text evidence="3">The sequence shown here is derived from an EMBL/GenBank/DDBJ whole genome shotgun (WGS) entry which is preliminary data.</text>
</comment>
<dbReference type="InterPro" id="IPR002104">
    <property type="entry name" value="Integrase_catalytic"/>
</dbReference>
<dbReference type="eggNOG" id="COG0582">
    <property type="taxonomic scope" value="Bacteria"/>
</dbReference>
<dbReference type="AlphaFoldDB" id="W7YMX6"/>
<gene>
    <name evidence="3" type="ORF">JCM21142_62435</name>
</gene>
<keyword evidence="1" id="KW-0233">DNA recombination</keyword>
<organism evidence="3 4">
    <name type="scientific">Saccharicrinis fermentans DSM 9555 = JCM 21142</name>
    <dbReference type="NCBI Taxonomy" id="869213"/>
    <lineage>
        <taxon>Bacteria</taxon>
        <taxon>Pseudomonadati</taxon>
        <taxon>Bacteroidota</taxon>
        <taxon>Bacteroidia</taxon>
        <taxon>Marinilabiliales</taxon>
        <taxon>Marinilabiliaceae</taxon>
        <taxon>Saccharicrinis</taxon>
    </lineage>
</organism>
<reference evidence="3 4" key="1">
    <citation type="journal article" date="2014" name="Genome Announc.">
        <title>Draft Genome Sequence of Cytophaga fermentans JCM 21142T, a Facultative Anaerobe Isolated from Marine Mud.</title>
        <authorList>
            <person name="Starns D."/>
            <person name="Oshima K."/>
            <person name="Suda W."/>
            <person name="Iino T."/>
            <person name="Yuki M."/>
            <person name="Inoue J."/>
            <person name="Kitamura K."/>
            <person name="Iida T."/>
            <person name="Darby A."/>
            <person name="Hattori M."/>
            <person name="Ohkuma M."/>
        </authorList>
    </citation>
    <scope>NUCLEOTIDE SEQUENCE [LARGE SCALE GENOMIC DNA]</scope>
    <source>
        <strain evidence="3 4">JCM 21142</strain>
    </source>
</reference>
<dbReference type="PROSITE" id="PS51898">
    <property type="entry name" value="TYR_RECOMBINASE"/>
    <property type="match status" value="1"/>
</dbReference>